<dbReference type="InterPro" id="IPR010998">
    <property type="entry name" value="Integrase_recombinase_N"/>
</dbReference>
<dbReference type="InterPro" id="IPR050090">
    <property type="entry name" value="Tyrosine_recombinase_XerCD"/>
</dbReference>
<dbReference type="InterPro" id="IPR002104">
    <property type="entry name" value="Integrase_catalytic"/>
</dbReference>
<evidence type="ECO:0000256" key="1">
    <source>
        <dbReference type="ARBA" id="ARBA00008857"/>
    </source>
</evidence>
<dbReference type="EMBL" id="JAANGI010000001">
    <property type="protein sequence ID" value="MBT8591016.1"/>
    <property type="molecule type" value="Genomic_DNA"/>
</dbReference>
<keyword evidence="4" id="KW-0233">DNA recombination</keyword>
<evidence type="ECO:0000256" key="3">
    <source>
        <dbReference type="ARBA" id="ARBA00023125"/>
    </source>
</evidence>
<dbReference type="PANTHER" id="PTHR30349:SF41">
    <property type="entry name" value="INTEGRASE_RECOMBINASE PROTEIN MJ0367-RELATED"/>
    <property type="match status" value="1"/>
</dbReference>
<gene>
    <name evidence="6" type="ORF">G6693_03645</name>
</gene>
<dbReference type="AlphaFoldDB" id="A0AAE3CHC7"/>
<dbReference type="Gene3D" id="1.10.443.10">
    <property type="entry name" value="Intergrase catalytic core"/>
    <property type="match status" value="1"/>
</dbReference>
<dbReference type="PROSITE" id="PS51898">
    <property type="entry name" value="TYR_RECOMBINASE"/>
    <property type="match status" value="1"/>
</dbReference>
<evidence type="ECO:0000256" key="4">
    <source>
        <dbReference type="ARBA" id="ARBA00023172"/>
    </source>
</evidence>
<dbReference type="GO" id="GO:0006310">
    <property type="term" value="P:DNA recombination"/>
    <property type="evidence" value="ECO:0007669"/>
    <property type="project" value="UniProtKB-KW"/>
</dbReference>
<proteinExistence type="inferred from homology"/>
<dbReference type="Pfam" id="PF00589">
    <property type="entry name" value="Phage_integrase"/>
    <property type="match status" value="1"/>
</dbReference>
<comment type="similarity">
    <text evidence="1">Belongs to the 'phage' integrase family.</text>
</comment>
<reference evidence="6" key="1">
    <citation type="journal article" date="2021" name="Genome Biol. Evol.">
        <title>Continental-Scale Gene Flow Prevents Allopatric Divergence of Pelagic Freshwater Bacteria.</title>
        <authorList>
            <person name="Hoetzinger M."/>
            <person name="Pitt A."/>
            <person name="Huemer A."/>
            <person name="Hahn M.W."/>
        </authorList>
    </citation>
    <scope>NUCLEOTIDE SEQUENCE</scope>
    <source>
        <strain evidence="6">AP-YLGG-20-G6</strain>
    </source>
</reference>
<dbReference type="SUPFAM" id="SSF56349">
    <property type="entry name" value="DNA breaking-rejoining enzymes"/>
    <property type="match status" value="1"/>
</dbReference>
<keyword evidence="3" id="KW-0238">DNA-binding</keyword>
<dbReference type="GO" id="GO:0003677">
    <property type="term" value="F:DNA binding"/>
    <property type="evidence" value="ECO:0007669"/>
    <property type="project" value="UniProtKB-KW"/>
</dbReference>
<dbReference type="Proteomes" id="UP000762271">
    <property type="component" value="Unassembled WGS sequence"/>
</dbReference>
<dbReference type="InterPro" id="IPR011010">
    <property type="entry name" value="DNA_brk_join_enz"/>
</dbReference>
<dbReference type="PANTHER" id="PTHR30349">
    <property type="entry name" value="PHAGE INTEGRASE-RELATED"/>
    <property type="match status" value="1"/>
</dbReference>
<sequence length="338" mass="38999">MGRKRQSRFDLPPRVYEHHGSYWYRPRYDKPINLGKDLPLAKLKWAELEDPANERGSLASLLDWYLSTVAPKKAPRTYADNLKEAVFLKNGLGHIPFRQLRPHHVATYRDARAQDAPVRANREKALLSHVFTKAIERGWVDVNPCAGVKRNSESKRERYIEDEEFWKVYNLAENSVQRLMMLIYRTAQRPEDLLKCGPGNIKKVRSGDKEIKVLRITQDKTGATVDVRIEGDLEDLVNECLSGKIVHSHFVHTRQGKRYTYSGITSMFTRYVKTSLVLDFGMYDLKGKAATDMYRSNVPLEQIQHLLGHKSVTTTERYIKARMPSLVNSNKVVMRANI</sequence>
<dbReference type="GO" id="GO:0015074">
    <property type="term" value="P:DNA integration"/>
    <property type="evidence" value="ECO:0007669"/>
    <property type="project" value="UniProtKB-KW"/>
</dbReference>
<dbReference type="InterPro" id="IPR013762">
    <property type="entry name" value="Integrase-like_cat_sf"/>
</dbReference>
<feature type="domain" description="Tyr recombinase" evidence="5">
    <location>
        <begin position="155"/>
        <end position="331"/>
    </location>
</feature>
<keyword evidence="2" id="KW-0229">DNA integration</keyword>
<accession>A0AAE3CHC7</accession>
<name>A0AAE3CHC7_9BURK</name>
<dbReference type="Gene3D" id="1.10.150.130">
    <property type="match status" value="1"/>
</dbReference>
<evidence type="ECO:0000313" key="7">
    <source>
        <dbReference type="Proteomes" id="UP000762271"/>
    </source>
</evidence>
<evidence type="ECO:0000313" key="6">
    <source>
        <dbReference type="EMBL" id="MBT8591016.1"/>
    </source>
</evidence>
<organism evidence="6 7">
    <name type="scientific">Polynucleobacter paneuropaeus</name>
    <dbReference type="NCBI Taxonomy" id="2527775"/>
    <lineage>
        <taxon>Bacteria</taxon>
        <taxon>Pseudomonadati</taxon>
        <taxon>Pseudomonadota</taxon>
        <taxon>Betaproteobacteria</taxon>
        <taxon>Burkholderiales</taxon>
        <taxon>Burkholderiaceae</taxon>
        <taxon>Polynucleobacter</taxon>
    </lineage>
</organism>
<evidence type="ECO:0000256" key="2">
    <source>
        <dbReference type="ARBA" id="ARBA00022908"/>
    </source>
</evidence>
<comment type="caution">
    <text evidence="6">The sequence shown here is derived from an EMBL/GenBank/DDBJ whole genome shotgun (WGS) entry which is preliminary data.</text>
</comment>
<evidence type="ECO:0000259" key="5">
    <source>
        <dbReference type="PROSITE" id="PS51898"/>
    </source>
</evidence>
<protein>
    <submittedName>
        <fullName evidence="6">Tyrosine-type recombinase/integrase</fullName>
    </submittedName>
</protein>